<dbReference type="Proteomes" id="UP000325372">
    <property type="component" value="Unassembled WGS sequence"/>
</dbReference>
<keyword evidence="3" id="KW-1185">Reference proteome</keyword>
<comment type="caution">
    <text evidence="2">The sequence shown here is derived from an EMBL/GenBank/DDBJ whole genome shotgun (WGS) entry which is preliminary data.</text>
</comment>
<dbReference type="EMBL" id="VYXP01000001">
    <property type="protein sequence ID" value="KAA9134147.1"/>
    <property type="molecule type" value="Genomic_DNA"/>
</dbReference>
<organism evidence="2 3">
    <name type="scientific">Marinihelvus fidelis</name>
    <dbReference type="NCBI Taxonomy" id="2613842"/>
    <lineage>
        <taxon>Bacteria</taxon>
        <taxon>Pseudomonadati</taxon>
        <taxon>Pseudomonadota</taxon>
        <taxon>Gammaproteobacteria</taxon>
        <taxon>Chromatiales</taxon>
        <taxon>Wenzhouxiangellaceae</taxon>
        <taxon>Marinihelvus</taxon>
    </lineage>
</organism>
<dbReference type="AlphaFoldDB" id="A0A5N0TJ63"/>
<feature type="signal peptide" evidence="1">
    <location>
        <begin position="1"/>
        <end position="23"/>
    </location>
</feature>
<evidence type="ECO:0000313" key="2">
    <source>
        <dbReference type="EMBL" id="KAA9134147.1"/>
    </source>
</evidence>
<reference evidence="2 3" key="1">
    <citation type="submission" date="2019-09" db="EMBL/GenBank/DDBJ databases">
        <title>Wenzhouxiangella sp. Genome sequencing and assembly.</title>
        <authorList>
            <person name="Zhang R."/>
        </authorList>
    </citation>
    <scope>NUCLEOTIDE SEQUENCE [LARGE SCALE GENOMIC DNA]</scope>
    <source>
        <strain evidence="2 3">W260</strain>
    </source>
</reference>
<dbReference type="RefSeq" id="WP_150862498.1">
    <property type="nucleotide sequence ID" value="NZ_VYXP01000001.1"/>
</dbReference>
<name>A0A5N0TJ63_9GAMM</name>
<protein>
    <submittedName>
        <fullName evidence="2">Uncharacterized protein</fullName>
    </submittedName>
</protein>
<sequence>MTRIRQALLLLAATVLAPALACAAADCEPEVLGRDDGDQVREQYASLVVHDSDIYHELVKKAFAMAPELLCHAVERVAFVQHAGQSGATMGWTYESPGDLIYISALPNTASVRNLLPEYLKTVYGRSMSDEQIDDLAAKNQAAVIQSLLHEAAHAAHHLLDSQRNVSVFGSAPDADAWDADATAFAANVVKTHRLGAGMKEGEWTRLHETFVANGMARGWGPEKGNLLAGGFMSDYGATKASDDIAESTSWALAAHLFEGLESGTPDDMACQALRQSGSDNIGGGNAAFYVKLALLEDLGFITREAFDRCVGPLKFETESSEGFHVYDGSQHRRSIGSQVTAKIGMDTEYDRWVFTMDADGKGQLDSKAIDVHFGLKLELVDGYLASKITEAADVSWPRGIYTLVRPPAPSSFWINAPDNGAATLWTTKGLVLVIRASNELIEGSIVPQAMLRPFAPIPVPQKPPTRVTFVLKN</sequence>
<evidence type="ECO:0000313" key="3">
    <source>
        <dbReference type="Proteomes" id="UP000325372"/>
    </source>
</evidence>
<gene>
    <name evidence="2" type="ORF">F3N42_00975</name>
</gene>
<proteinExistence type="predicted"/>
<feature type="chain" id="PRO_5024409762" evidence="1">
    <location>
        <begin position="24"/>
        <end position="474"/>
    </location>
</feature>
<evidence type="ECO:0000256" key="1">
    <source>
        <dbReference type="SAM" id="SignalP"/>
    </source>
</evidence>
<accession>A0A5N0TJ63</accession>
<keyword evidence="1" id="KW-0732">Signal</keyword>